<name>A0A840V1C8_9BACT</name>
<feature type="transmembrane region" description="Helical" evidence="1">
    <location>
        <begin position="237"/>
        <end position="254"/>
    </location>
</feature>
<dbReference type="Proteomes" id="UP000557717">
    <property type="component" value="Unassembled WGS sequence"/>
</dbReference>
<comment type="caution">
    <text evidence="3">The sequence shown here is derived from an EMBL/GenBank/DDBJ whole genome shotgun (WGS) entry which is preliminary data.</text>
</comment>
<dbReference type="AlphaFoldDB" id="A0A840V1C8"/>
<sequence length="255" mass="27380">MDRWALIIATLLAAIGGVNGMLSLRHGHRSGATVYWMVATLVAQLVFLSVRGEARAACPLMGLGEILVFLAWSLTVFYLLVGTTYRLSLLGVFSTPVVVVLQLVALIPGVLESNPQRVAATDAWRETHAAMSVLGYGALALAAVAAVMFLVLNQQLKSHHLGSGLFKNLPPARELLVSLRRLLWLGWVMLSVGVVAGVRMPRTEGSEAHLVAAMGVWVAYAVLLGVLQLRGITGKRLSMWTVLLFVVSLSVFASV</sequence>
<evidence type="ECO:0000313" key="3">
    <source>
        <dbReference type="EMBL" id="MBB5351193.1"/>
    </source>
</evidence>
<feature type="transmembrane region" description="Helical" evidence="1">
    <location>
        <begin position="182"/>
        <end position="198"/>
    </location>
</feature>
<gene>
    <name evidence="3" type="ORF">HNR46_001427</name>
</gene>
<feature type="transmembrane region" description="Helical" evidence="1">
    <location>
        <begin position="210"/>
        <end position="231"/>
    </location>
</feature>
<dbReference type="GO" id="GO:0017004">
    <property type="term" value="P:cytochrome complex assembly"/>
    <property type="evidence" value="ECO:0007669"/>
    <property type="project" value="InterPro"/>
</dbReference>
<feature type="domain" description="Cytochrome c assembly protein" evidence="2">
    <location>
        <begin position="63"/>
        <end position="249"/>
    </location>
</feature>
<dbReference type="EMBL" id="JACHFD010000005">
    <property type="protein sequence ID" value="MBB5351193.1"/>
    <property type="molecule type" value="Genomic_DNA"/>
</dbReference>
<keyword evidence="1" id="KW-1133">Transmembrane helix</keyword>
<proteinExistence type="predicted"/>
<keyword evidence="1" id="KW-0812">Transmembrane</keyword>
<dbReference type="GO" id="GO:0020037">
    <property type="term" value="F:heme binding"/>
    <property type="evidence" value="ECO:0007669"/>
    <property type="project" value="InterPro"/>
</dbReference>
<dbReference type="RefSeq" id="WP_184017144.1">
    <property type="nucleotide sequence ID" value="NZ_JACHFD010000005.1"/>
</dbReference>
<keyword evidence="4" id="KW-1185">Reference proteome</keyword>
<dbReference type="InterPro" id="IPR052372">
    <property type="entry name" value="YpjD/HemX"/>
</dbReference>
<feature type="transmembrane region" description="Helical" evidence="1">
    <location>
        <begin position="60"/>
        <end position="81"/>
    </location>
</feature>
<feature type="transmembrane region" description="Helical" evidence="1">
    <location>
        <begin position="30"/>
        <end position="48"/>
    </location>
</feature>
<dbReference type="PANTHER" id="PTHR38034">
    <property type="entry name" value="INNER MEMBRANE PROTEIN YPJD"/>
    <property type="match status" value="1"/>
</dbReference>
<accession>A0A840V1C8</accession>
<dbReference type="Pfam" id="PF01578">
    <property type="entry name" value="Cytochrom_C_asm"/>
    <property type="match status" value="1"/>
</dbReference>
<dbReference type="PANTHER" id="PTHR38034:SF1">
    <property type="entry name" value="INNER MEMBRANE PROTEIN YPJD"/>
    <property type="match status" value="1"/>
</dbReference>
<evidence type="ECO:0000256" key="1">
    <source>
        <dbReference type="SAM" id="Phobius"/>
    </source>
</evidence>
<protein>
    <submittedName>
        <fullName evidence="3">ABC-type uncharacterized transport system permease subunit</fullName>
    </submittedName>
</protein>
<evidence type="ECO:0000259" key="2">
    <source>
        <dbReference type="Pfam" id="PF01578"/>
    </source>
</evidence>
<feature type="transmembrane region" description="Helical" evidence="1">
    <location>
        <begin position="87"/>
        <end position="111"/>
    </location>
</feature>
<evidence type="ECO:0000313" key="4">
    <source>
        <dbReference type="Proteomes" id="UP000557717"/>
    </source>
</evidence>
<feature type="transmembrane region" description="Helical" evidence="1">
    <location>
        <begin position="132"/>
        <end position="152"/>
    </location>
</feature>
<organism evidence="3 4">
    <name type="scientific">Haloferula luteola</name>
    <dbReference type="NCBI Taxonomy" id="595692"/>
    <lineage>
        <taxon>Bacteria</taxon>
        <taxon>Pseudomonadati</taxon>
        <taxon>Verrucomicrobiota</taxon>
        <taxon>Verrucomicrobiia</taxon>
        <taxon>Verrucomicrobiales</taxon>
        <taxon>Verrucomicrobiaceae</taxon>
        <taxon>Haloferula</taxon>
    </lineage>
</organism>
<keyword evidence="1" id="KW-0472">Membrane</keyword>
<reference evidence="3 4" key="1">
    <citation type="submission" date="2020-08" db="EMBL/GenBank/DDBJ databases">
        <title>Genomic Encyclopedia of Type Strains, Phase IV (KMG-IV): sequencing the most valuable type-strain genomes for metagenomic binning, comparative biology and taxonomic classification.</title>
        <authorList>
            <person name="Goeker M."/>
        </authorList>
    </citation>
    <scope>NUCLEOTIDE SEQUENCE [LARGE SCALE GENOMIC DNA]</scope>
    <source>
        <strain evidence="3 4">YC6886</strain>
    </source>
</reference>
<dbReference type="InterPro" id="IPR002541">
    <property type="entry name" value="Cyt_c_assembly"/>
</dbReference>